<evidence type="ECO:0000313" key="9">
    <source>
        <dbReference type="Proteomes" id="UP000827133"/>
    </source>
</evidence>
<dbReference type="InterPro" id="IPR051410">
    <property type="entry name" value="Ferric/Cupric_Reductase"/>
</dbReference>
<feature type="compositionally biased region" description="Basic and acidic residues" evidence="5">
    <location>
        <begin position="288"/>
        <end position="298"/>
    </location>
</feature>
<dbReference type="InterPro" id="IPR013121">
    <property type="entry name" value="Fe_red_NAD-bd_6"/>
</dbReference>
<dbReference type="CDD" id="cd06186">
    <property type="entry name" value="NOX_Duox_like_FAD_NADP"/>
    <property type="match status" value="1"/>
</dbReference>
<name>A0A9P8DCQ5_9HYPO</name>
<dbReference type="PROSITE" id="PS51384">
    <property type="entry name" value="FAD_FR"/>
    <property type="match status" value="1"/>
</dbReference>
<dbReference type="Pfam" id="PF08022">
    <property type="entry name" value="FAD_binding_8"/>
    <property type="match status" value="1"/>
</dbReference>
<dbReference type="RefSeq" id="XP_044678483.1">
    <property type="nucleotide sequence ID" value="XM_044825566.1"/>
</dbReference>
<dbReference type="GO" id="GO:0006826">
    <property type="term" value="P:iron ion transport"/>
    <property type="evidence" value="ECO:0007669"/>
    <property type="project" value="TreeGrafter"/>
</dbReference>
<evidence type="ECO:0000256" key="2">
    <source>
        <dbReference type="ARBA" id="ARBA00022448"/>
    </source>
</evidence>
<dbReference type="GO" id="GO:0006879">
    <property type="term" value="P:intracellular iron ion homeostasis"/>
    <property type="evidence" value="ECO:0007669"/>
    <property type="project" value="TreeGrafter"/>
</dbReference>
<dbReference type="Pfam" id="PF08030">
    <property type="entry name" value="NAD_binding_6"/>
    <property type="match status" value="1"/>
</dbReference>
<keyword evidence="6" id="KW-0472">Membrane</keyword>
<evidence type="ECO:0000256" key="3">
    <source>
        <dbReference type="ARBA" id="ARBA00022982"/>
    </source>
</evidence>
<gene>
    <name evidence="8" type="ORF">J7337_007939</name>
</gene>
<dbReference type="GO" id="GO:0015677">
    <property type="term" value="P:copper ion import"/>
    <property type="evidence" value="ECO:0007669"/>
    <property type="project" value="TreeGrafter"/>
</dbReference>
<keyword evidence="4" id="KW-0560">Oxidoreductase</keyword>
<accession>A0A9P8DCQ5</accession>
<proteinExistence type="inferred from homology"/>
<comment type="similarity">
    <text evidence="1">Belongs to the ferric reductase (FRE) family.</text>
</comment>
<dbReference type="InterPro" id="IPR017927">
    <property type="entry name" value="FAD-bd_FR_type"/>
</dbReference>
<protein>
    <recommendedName>
        <fullName evidence="7">FAD-binding FR-type domain-containing protein</fullName>
    </recommendedName>
</protein>
<feature type="transmembrane region" description="Helical" evidence="6">
    <location>
        <begin position="73"/>
        <end position="90"/>
    </location>
</feature>
<organism evidence="8 9">
    <name type="scientific">Fusarium musae</name>
    <dbReference type="NCBI Taxonomy" id="1042133"/>
    <lineage>
        <taxon>Eukaryota</taxon>
        <taxon>Fungi</taxon>
        <taxon>Dikarya</taxon>
        <taxon>Ascomycota</taxon>
        <taxon>Pezizomycotina</taxon>
        <taxon>Sordariomycetes</taxon>
        <taxon>Hypocreomycetidae</taxon>
        <taxon>Hypocreales</taxon>
        <taxon>Nectriaceae</taxon>
        <taxon>Fusarium</taxon>
    </lineage>
</organism>
<dbReference type="PANTHER" id="PTHR32361">
    <property type="entry name" value="FERRIC/CUPRIC REDUCTASE TRANSMEMBRANE COMPONENT"/>
    <property type="match status" value="1"/>
</dbReference>
<dbReference type="SFLD" id="SFLDS00052">
    <property type="entry name" value="Ferric_Reductase_Domain"/>
    <property type="match status" value="1"/>
</dbReference>
<dbReference type="PANTHER" id="PTHR32361:SF28">
    <property type="entry name" value="FRP1P"/>
    <property type="match status" value="1"/>
</dbReference>
<evidence type="ECO:0000256" key="4">
    <source>
        <dbReference type="ARBA" id="ARBA00023002"/>
    </source>
</evidence>
<evidence type="ECO:0000259" key="7">
    <source>
        <dbReference type="PROSITE" id="PS51384"/>
    </source>
</evidence>
<dbReference type="SFLD" id="SFLDG01168">
    <property type="entry name" value="Ferric_reductase_subgroup_(FRE"/>
    <property type="match status" value="1"/>
</dbReference>
<comment type="caution">
    <text evidence="8">The sequence shown here is derived from an EMBL/GenBank/DDBJ whole genome shotgun (WGS) entry which is preliminary data.</text>
</comment>
<keyword evidence="6" id="KW-1133">Transmembrane helix</keyword>
<reference evidence="8" key="1">
    <citation type="journal article" date="2021" name="Mol. Plant Microbe Interact.">
        <title>Telomere to telomere genome assembly of Fusarium musae F31, causal agent of crown rot disease of banana.</title>
        <authorList>
            <person name="Degradi L."/>
            <person name="Tava V."/>
            <person name="Kunova A."/>
            <person name="Cortesi P."/>
            <person name="Saracchi M."/>
            <person name="Pasquali M."/>
        </authorList>
    </citation>
    <scope>NUCLEOTIDE SEQUENCE</scope>
    <source>
        <strain evidence="8">F31</strain>
    </source>
</reference>
<keyword evidence="2" id="KW-0813">Transport</keyword>
<feature type="transmembrane region" description="Helical" evidence="6">
    <location>
        <begin position="46"/>
        <end position="67"/>
    </location>
</feature>
<sequence length="748" mass="83468">MASAFYQDSQPSKLYEAKQYFAIFAAFTMFSTVGVALALQRRHYELFYVFHVLLFVLLVVFICLHHPDITQKVMIVIFIAAGLWILDRLVRATSLLYHGINNTATLHPLPGGATRVILQKSPSGAKSGQHAYLWIPGVRYFETHPFTIVSTQPTEFVVDAHDGFTRDLHEYALKNPGVTLKASVHGPYGYIPNPEAYDKILIFAGGSGGTFGFGMALQFLRDLDAAAHRNITIVWAMRNSDLLEWFSPYLENIARAQGFNISINITGRSDLSERATSDQPPSPSRWSVSEDRVEKVDTPDQSNTSEQDIILGILILRGRPNVDEIVAQTLQGMSANTRVLFLACGPSGLLQDVRQSATSRMVPNEAAMTLHFEQFGVVDGEGAGVFNPGPFEVARAKAVPGSCEGLLFISQDIFVNHWIANRVAPAFYVQETRTIDKIVDLLKNKYPHNRAKAGFYIPSSEISKPNVNTSRDNTYQKTCAFVTSRKVIDKDGDNDPTESVKLDFNTKLKIDYENLYYYGNSDDDSKRRLKFTITSKTFIGINIDRRLFISQFGTRLQAGFNMIAGAIGLEQEKADVMADYNWEVAIKSNLWMNYKFTFQVGTSPKNRGSFIVENVKAHHLNDDNSLMSYKHRPSDEDAPGFWQQDDTYNWVSAWKFTFGDELKSADAIGQDIAIDGATRFKEAVADLVKSLGATVILPAGDVFMFKGLSCTPKNDVFTQLAYDTPMGGSVNLQEVKNVSWQGPKRPSK</sequence>
<dbReference type="InterPro" id="IPR039261">
    <property type="entry name" value="FNR_nucleotide-bd"/>
</dbReference>
<dbReference type="AlphaFoldDB" id="A0A9P8DCQ5"/>
<dbReference type="GeneID" id="68315795"/>
<dbReference type="KEGG" id="fmu:J7337_007939"/>
<keyword evidence="3" id="KW-0249">Electron transport</keyword>
<feature type="domain" description="FAD-binding FR-type" evidence="7">
    <location>
        <begin position="82"/>
        <end position="194"/>
    </location>
</feature>
<dbReference type="GO" id="GO:0000293">
    <property type="term" value="F:ferric-chelate reductase activity"/>
    <property type="evidence" value="ECO:0007669"/>
    <property type="project" value="TreeGrafter"/>
</dbReference>
<evidence type="ECO:0000256" key="1">
    <source>
        <dbReference type="ARBA" id="ARBA00006278"/>
    </source>
</evidence>
<keyword evidence="6" id="KW-0812">Transmembrane</keyword>
<dbReference type="GO" id="GO:0005886">
    <property type="term" value="C:plasma membrane"/>
    <property type="evidence" value="ECO:0007669"/>
    <property type="project" value="TreeGrafter"/>
</dbReference>
<dbReference type="Proteomes" id="UP000827133">
    <property type="component" value="Unassembled WGS sequence"/>
</dbReference>
<feature type="transmembrane region" description="Helical" evidence="6">
    <location>
        <begin position="20"/>
        <end position="39"/>
    </location>
</feature>
<dbReference type="SUPFAM" id="SSF52343">
    <property type="entry name" value="Ferredoxin reductase-like, C-terminal NADP-linked domain"/>
    <property type="match status" value="1"/>
</dbReference>
<keyword evidence="9" id="KW-1185">Reference proteome</keyword>
<dbReference type="EMBL" id="JAHBCI010000006">
    <property type="protein sequence ID" value="KAG9499483.1"/>
    <property type="molecule type" value="Genomic_DNA"/>
</dbReference>
<evidence type="ECO:0000256" key="6">
    <source>
        <dbReference type="SAM" id="Phobius"/>
    </source>
</evidence>
<evidence type="ECO:0000313" key="8">
    <source>
        <dbReference type="EMBL" id="KAG9499483.1"/>
    </source>
</evidence>
<dbReference type="Gene3D" id="3.40.50.80">
    <property type="entry name" value="Nucleotide-binding domain of ferredoxin-NADP reductase (FNR) module"/>
    <property type="match status" value="1"/>
</dbReference>
<dbReference type="InterPro" id="IPR013112">
    <property type="entry name" value="FAD-bd_8"/>
</dbReference>
<feature type="transmembrane region" description="Helical" evidence="6">
    <location>
        <begin position="200"/>
        <end position="220"/>
    </location>
</feature>
<feature type="region of interest" description="Disordered" evidence="5">
    <location>
        <begin position="271"/>
        <end position="304"/>
    </location>
</feature>
<evidence type="ECO:0000256" key="5">
    <source>
        <dbReference type="SAM" id="MobiDB-lite"/>
    </source>
</evidence>